<feature type="compositionally biased region" description="Basic and acidic residues" evidence="1">
    <location>
        <begin position="127"/>
        <end position="139"/>
    </location>
</feature>
<dbReference type="STRING" id="396014.BF93_08645"/>
<dbReference type="HOGENOM" id="CLU_134280_0_1_11"/>
<keyword evidence="2" id="KW-0472">Membrane</keyword>
<protein>
    <submittedName>
        <fullName evidence="3">Membrane protein</fullName>
    </submittedName>
</protein>
<dbReference type="PATRIC" id="fig|396014.3.peg.3228"/>
<feature type="region of interest" description="Disordered" evidence="1">
    <location>
        <begin position="116"/>
        <end position="139"/>
    </location>
</feature>
<reference evidence="3 4" key="1">
    <citation type="submission" date="2014-02" db="EMBL/GenBank/DDBJ databases">
        <title>Genome sequence of Brachybacterium phenoliresistens strain W13A50.</title>
        <authorList>
            <person name="Wang X."/>
        </authorList>
    </citation>
    <scope>NUCLEOTIDE SEQUENCE [LARGE SCALE GENOMIC DNA]</scope>
    <source>
        <strain evidence="3 4">W13A50</strain>
    </source>
</reference>
<dbReference type="RefSeq" id="WP_051487098.1">
    <property type="nucleotide sequence ID" value="NZ_BAAAOW010000010.1"/>
</dbReference>
<feature type="transmembrane region" description="Helical" evidence="2">
    <location>
        <begin position="34"/>
        <end position="52"/>
    </location>
</feature>
<dbReference type="eggNOG" id="COG2456">
    <property type="taxonomic scope" value="Bacteria"/>
</dbReference>
<sequence>MPSSLFFGVIAVAVLVTVIVLIRSRLLREKYAALWMLVGLLVVVLAVFPRVLEVLSRAVGVAIPSNLLFVLAILLLLGVALHLSLEVSRLDEETRVLSEESAILRLQVERLEQAVLPPRPADEDEAAQARRAADPEDPA</sequence>
<evidence type="ECO:0000313" key="3">
    <source>
        <dbReference type="EMBL" id="EWS79988.1"/>
    </source>
</evidence>
<accession>Z9JPQ4</accession>
<gene>
    <name evidence="3" type="ORF">BF93_08645</name>
</gene>
<keyword evidence="2" id="KW-1133">Transmembrane helix</keyword>
<dbReference type="InterPro" id="IPR019277">
    <property type="entry name" value="DUF2304"/>
</dbReference>
<evidence type="ECO:0000256" key="2">
    <source>
        <dbReference type="SAM" id="Phobius"/>
    </source>
</evidence>
<dbReference type="AlphaFoldDB" id="Z9JPQ4"/>
<evidence type="ECO:0000256" key="1">
    <source>
        <dbReference type="SAM" id="MobiDB-lite"/>
    </source>
</evidence>
<dbReference type="Proteomes" id="UP000023067">
    <property type="component" value="Unassembled WGS sequence"/>
</dbReference>
<evidence type="ECO:0000313" key="4">
    <source>
        <dbReference type="Proteomes" id="UP000023067"/>
    </source>
</evidence>
<name>Z9JPQ4_9MICO</name>
<keyword evidence="2" id="KW-0812">Transmembrane</keyword>
<comment type="caution">
    <text evidence="3">The sequence shown here is derived from an EMBL/GenBank/DDBJ whole genome shotgun (WGS) entry which is preliminary data.</text>
</comment>
<organism evidence="3 4">
    <name type="scientific">Brachybacterium phenoliresistens</name>
    <dbReference type="NCBI Taxonomy" id="396014"/>
    <lineage>
        <taxon>Bacteria</taxon>
        <taxon>Bacillati</taxon>
        <taxon>Actinomycetota</taxon>
        <taxon>Actinomycetes</taxon>
        <taxon>Micrococcales</taxon>
        <taxon>Dermabacteraceae</taxon>
        <taxon>Brachybacterium</taxon>
    </lineage>
</organism>
<dbReference type="Pfam" id="PF10066">
    <property type="entry name" value="DUF2304"/>
    <property type="match status" value="1"/>
</dbReference>
<proteinExistence type="predicted"/>
<dbReference type="EMBL" id="JDYK01000021">
    <property type="protein sequence ID" value="EWS79988.1"/>
    <property type="molecule type" value="Genomic_DNA"/>
</dbReference>
<keyword evidence="4" id="KW-1185">Reference proteome</keyword>
<feature type="transmembrane region" description="Helical" evidence="2">
    <location>
        <begin position="6"/>
        <end position="22"/>
    </location>
</feature>
<dbReference type="OrthoDB" id="3261168at2"/>
<feature type="transmembrane region" description="Helical" evidence="2">
    <location>
        <begin position="58"/>
        <end position="85"/>
    </location>
</feature>